<comment type="subcellular location">
    <subcellularLocation>
        <location evidence="1">Cell membrane</location>
        <topology evidence="1">Multi-pass membrane protein</topology>
    </subcellularLocation>
</comment>
<dbReference type="InterPro" id="IPR011527">
    <property type="entry name" value="ABC1_TM_dom"/>
</dbReference>
<keyword evidence="3 5" id="KW-1133">Transmembrane helix</keyword>
<dbReference type="InterPro" id="IPR036640">
    <property type="entry name" value="ABC1_TM_sf"/>
</dbReference>
<reference evidence="7 8" key="1">
    <citation type="submission" date="2021-03" db="EMBL/GenBank/DDBJ databases">
        <title>Genomic Encyclopedia of Type Strains, Phase IV (KMG-IV): sequencing the most valuable type-strain genomes for metagenomic binning, comparative biology and taxonomic classification.</title>
        <authorList>
            <person name="Goeker M."/>
        </authorList>
    </citation>
    <scope>NUCLEOTIDE SEQUENCE [LARGE SCALE GENOMIC DNA]</scope>
    <source>
        <strain evidence="7 8">DSM 28783</strain>
    </source>
</reference>
<evidence type="ECO:0000256" key="1">
    <source>
        <dbReference type="ARBA" id="ARBA00004651"/>
    </source>
</evidence>
<dbReference type="Gene3D" id="1.20.1560.10">
    <property type="entry name" value="ABC transporter type 1, transmembrane domain"/>
    <property type="match status" value="1"/>
</dbReference>
<accession>A0ABS4KYE0</accession>
<dbReference type="RefSeq" id="WP_209703143.1">
    <property type="nucleotide sequence ID" value="NZ_JAGGLM010000025.1"/>
</dbReference>
<feature type="transmembrane region" description="Helical" evidence="5">
    <location>
        <begin position="291"/>
        <end position="321"/>
    </location>
</feature>
<evidence type="ECO:0000256" key="4">
    <source>
        <dbReference type="ARBA" id="ARBA00023136"/>
    </source>
</evidence>
<organism evidence="7 8">
    <name type="scientific">Clostridium algifaecis</name>
    <dbReference type="NCBI Taxonomy" id="1472040"/>
    <lineage>
        <taxon>Bacteria</taxon>
        <taxon>Bacillati</taxon>
        <taxon>Bacillota</taxon>
        <taxon>Clostridia</taxon>
        <taxon>Eubacteriales</taxon>
        <taxon>Clostridiaceae</taxon>
        <taxon>Clostridium</taxon>
    </lineage>
</organism>
<name>A0ABS4KYE0_9CLOT</name>
<feature type="domain" description="ABC transmembrane type-1" evidence="6">
    <location>
        <begin position="253"/>
        <end position="432"/>
    </location>
</feature>
<evidence type="ECO:0000256" key="5">
    <source>
        <dbReference type="SAM" id="Phobius"/>
    </source>
</evidence>
<keyword evidence="2 5" id="KW-0812">Transmembrane</keyword>
<keyword evidence="4 5" id="KW-0472">Membrane</keyword>
<feature type="transmembrane region" description="Helical" evidence="5">
    <location>
        <begin position="391"/>
        <end position="409"/>
    </location>
</feature>
<sequence length="432" mass="49361">MSRELCISDARYKLSSKDMIKNVETTDNKTIYYYNENYIQGKTVQYEIFDGVWIVYDDVVIKTSEQLFPVEETGLIEMNYCISGRYEFNFLNHKVFYMGTGDFVAALSNNECHKYNFPLSNYKGISIITNSKSLDGFLKTIFHDTDITSNLLVSKMRQYSKYKYIILLNNSIVQNIIKEIILPDNIFWKEESILKFAELVLLLINDDIEAVKVREKYFDRHLVDKVKMRKKKTSPFKRLLSFASECKCKMTSSVLLAVLGVACGMIPYFAIAEITVEIVNENYTFNELASITLIALAGYTGKVVLTAISTSLSHSAAYAILGNIRRKLTLKLSKVPLGYVLKTSSGELKTIMIDTVEKLEEPLAHIIPEMISNLLIPVCVLVYLFYLDIHIAIISLITIPIGMILYKIIMKKYVYYYKKYVAAGNVMNSTVV</sequence>
<dbReference type="Proteomes" id="UP001519307">
    <property type="component" value="Unassembled WGS sequence"/>
</dbReference>
<evidence type="ECO:0000313" key="8">
    <source>
        <dbReference type="Proteomes" id="UP001519307"/>
    </source>
</evidence>
<dbReference type="SUPFAM" id="SSF90123">
    <property type="entry name" value="ABC transporter transmembrane region"/>
    <property type="match status" value="1"/>
</dbReference>
<evidence type="ECO:0000313" key="7">
    <source>
        <dbReference type="EMBL" id="MBP2033894.1"/>
    </source>
</evidence>
<keyword evidence="8" id="KW-1185">Reference proteome</keyword>
<evidence type="ECO:0000259" key="6">
    <source>
        <dbReference type="PROSITE" id="PS50929"/>
    </source>
</evidence>
<dbReference type="Pfam" id="PF00664">
    <property type="entry name" value="ABC_membrane"/>
    <property type="match status" value="1"/>
</dbReference>
<evidence type="ECO:0000256" key="3">
    <source>
        <dbReference type="ARBA" id="ARBA00022989"/>
    </source>
</evidence>
<protein>
    <recommendedName>
        <fullName evidence="6">ABC transmembrane type-1 domain-containing protein</fullName>
    </recommendedName>
</protein>
<dbReference type="PANTHER" id="PTHR43394">
    <property type="entry name" value="ATP-DEPENDENT PERMEASE MDL1, MITOCHONDRIAL"/>
    <property type="match status" value="1"/>
</dbReference>
<feature type="transmembrane region" description="Helical" evidence="5">
    <location>
        <begin position="366"/>
        <end position="385"/>
    </location>
</feature>
<dbReference type="PROSITE" id="PS50929">
    <property type="entry name" value="ABC_TM1F"/>
    <property type="match status" value="1"/>
</dbReference>
<dbReference type="InterPro" id="IPR039421">
    <property type="entry name" value="Type_1_exporter"/>
</dbReference>
<evidence type="ECO:0000256" key="2">
    <source>
        <dbReference type="ARBA" id="ARBA00022692"/>
    </source>
</evidence>
<gene>
    <name evidence="7" type="ORF">J2Z42_002607</name>
</gene>
<feature type="transmembrane region" description="Helical" evidence="5">
    <location>
        <begin position="254"/>
        <end position="271"/>
    </location>
</feature>
<comment type="caution">
    <text evidence="7">The sequence shown here is derived from an EMBL/GenBank/DDBJ whole genome shotgun (WGS) entry which is preliminary data.</text>
</comment>
<dbReference type="EMBL" id="JAGGLM010000025">
    <property type="protein sequence ID" value="MBP2033894.1"/>
    <property type="molecule type" value="Genomic_DNA"/>
</dbReference>
<dbReference type="PANTHER" id="PTHR43394:SF1">
    <property type="entry name" value="ATP-BINDING CASSETTE SUB-FAMILY B MEMBER 10, MITOCHONDRIAL"/>
    <property type="match status" value="1"/>
</dbReference>
<proteinExistence type="predicted"/>